<evidence type="ECO:0000256" key="1">
    <source>
        <dbReference type="SAM" id="MobiDB-lite"/>
    </source>
</evidence>
<dbReference type="Proteomes" id="UP001177140">
    <property type="component" value="Unassembled WGS sequence"/>
</dbReference>
<dbReference type="GO" id="GO:0005737">
    <property type="term" value="C:cytoplasm"/>
    <property type="evidence" value="ECO:0007669"/>
    <property type="project" value="TreeGrafter"/>
</dbReference>
<dbReference type="EMBL" id="JAJJMA010232051">
    <property type="protein sequence ID" value="MCL7042162.1"/>
    <property type="molecule type" value="Genomic_DNA"/>
</dbReference>
<organism evidence="2 3">
    <name type="scientific">Papaver nudicaule</name>
    <name type="common">Iceland poppy</name>
    <dbReference type="NCBI Taxonomy" id="74823"/>
    <lineage>
        <taxon>Eukaryota</taxon>
        <taxon>Viridiplantae</taxon>
        <taxon>Streptophyta</taxon>
        <taxon>Embryophyta</taxon>
        <taxon>Tracheophyta</taxon>
        <taxon>Spermatophyta</taxon>
        <taxon>Magnoliopsida</taxon>
        <taxon>Ranunculales</taxon>
        <taxon>Papaveraceae</taxon>
        <taxon>Papaveroideae</taxon>
        <taxon>Papaver</taxon>
    </lineage>
</organism>
<dbReference type="InterPro" id="IPR058055">
    <property type="entry name" value="PA-PLA1"/>
</dbReference>
<evidence type="ECO:0000313" key="2">
    <source>
        <dbReference type="EMBL" id="MCL7042162.1"/>
    </source>
</evidence>
<comment type="caution">
    <text evidence="2">The sequence shown here is derived from an EMBL/GenBank/DDBJ whole genome shotgun (WGS) entry which is preliminary data.</text>
</comment>
<dbReference type="PANTHER" id="PTHR23509:SF10">
    <property type="entry name" value="LD21067P"/>
    <property type="match status" value="1"/>
</dbReference>
<proteinExistence type="predicted"/>
<evidence type="ECO:0000313" key="3">
    <source>
        <dbReference type="Proteomes" id="UP001177140"/>
    </source>
</evidence>
<gene>
    <name evidence="2" type="ORF">MKW94_019913</name>
</gene>
<evidence type="ECO:0008006" key="4">
    <source>
        <dbReference type="Google" id="ProtNLM"/>
    </source>
</evidence>
<dbReference type="GO" id="GO:0004620">
    <property type="term" value="F:phospholipase activity"/>
    <property type="evidence" value="ECO:0007669"/>
    <property type="project" value="TreeGrafter"/>
</dbReference>
<feature type="non-terminal residue" evidence="2">
    <location>
        <position position="275"/>
    </location>
</feature>
<dbReference type="AlphaFoldDB" id="A0AA42AV47"/>
<feature type="region of interest" description="Disordered" evidence="1">
    <location>
        <begin position="175"/>
        <end position="246"/>
    </location>
</feature>
<dbReference type="PANTHER" id="PTHR23509">
    <property type="entry name" value="PA-PL1 PHOSPHOLIPASE FAMILY"/>
    <property type="match status" value="1"/>
</dbReference>
<keyword evidence="3" id="KW-1185">Reference proteome</keyword>
<reference evidence="2" key="1">
    <citation type="submission" date="2022-03" db="EMBL/GenBank/DDBJ databases">
        <title>A functionally conserved STORR gene fusion in Papaver species that diverged 16.8 million years ago.</title>
        <authorList>
            <person name="Catania T."/>
        </authorList>
    </citation>
    <scope>NUCLEOTIDE SEQUENCE</scope>
    <source>
        <strain evidence="2">S-191538</strain>
    </source>
</reference>
<protein>
    <recommendedName>
        <fullName evidence="4">DDHD domain-containing protein</fullName>
    </recommendedName>
</protein>
<name>A0AA42AV47_PAPNU</name>
<sequence length="275" mass="30628">MHSSKTQLGLFLRQIFAQLQQIWLKHHLSAHQLSTQRVLVIPCQWRKGLKLDGESTVLKVTLEGVRGLRFMLSATAHDVSNQLNRLYLKFIKRNPGYDGKSIESHSYNLMRGSTLNHDSPFHVSIYAHSLGSVLSYDILCHHENLSCLFPVDFMYKERGGNKESCLGGTDSFPRCRSPRAASEPSHSLSQHTAESEQPIVENQGPSDLLPLEEKSLDNSTSTGVGVLDGISENLAENTSASADTTEERKIIDMLTEEVHTHKARIAELESNHGGE</sequence>
<accession>A0AA42AV47</accession>
<feature type="compositionally biased region" description="Polar residues" evidence="1">
    <location>
        <begin position="234"/>
        <end position="243"/>
    </location>
</feature>